<evidence type="ECO:0000313" key="4">
    <source>
        <dbReference type="EMBL" id="CAF3641913.1"/>
    </source>
</evidence>
<dbReference type="Gene3D" id="2.120.10.30">
    <property type="entry name" value="TolB, C-terminal domain"/>
    <property type="match status" value="1"/>
</dbReference>
<evidence type="ECO:0008006" key="6">
    <source>
        <dbReference type="Google" id="ProtNLM"/>
    </source>
</evidence>
<dbReference type="InterPro" id="IPR050952">
    <property type="entry name" value="TRIM-NHL_E3_ligases"/>
</dbReference>
<sequence length="346" mass="36276">MTTVTSTAVTTSIRKLHFALHMNMSKQGTTVVTTVASAAGTTSLTKQDTTVVTTVASAAGTKSPRKLCFALHMTMSKQDTTVVTTVASAAGTTSLHVCSNGTWNTTATTVASSGLNTPIGFYLDKIHQIMYITDYGNNRVLQWTVGQPSGTVIAAFHSITGVAVDSTGNVYTSDSNLNTILKFPPGSDETTVGMVVDTVSGPQNLFVDTNDDLYVSDTYNSRVLKYPQRKTPYQIVAGNGTVGSDLNTLNFPIGVYVDPSGNLYVTDYGNNRVLRFPPGSSNTTNGTVVASGLNGPRDTIVDQCGTIYVTDSGSKTVQRWLAGASSGDTILGTIGTSFSPEGIVGS</sequence>
<name>A0A8S2DBP0_9BILA</name>
<dbReference type="EMBL" id="CAJNOK010002366">
    <property type="protein sequence ID" value="CAF0856863.1"/>
    <property type="molecule type" value="Genomic_DNA"/>
</dbReference>
<dbReference type="InterPro" id="IPR001258">
    <property type="entry name" value="NHL_repeat"/>
</dbReference>
<reference evidence="3" key="1">
    <citation type="submission" date="2021-02" db="EMBL/GenBank/DDBJ databases">
        <authorList>
            <person name="Nowell W R."/>
        </authorList>
    </citation>
    <scope>NUCLEOTIDE SEQUENCE</scope>
</reference>
<dbReference type="PANTHER" id="PTHR24104">
    <property type="entry name" value="E3 UBIQUITIN-PROTEIN LIGASE NHLRC1-RELATED"/>
    <property type="match status" value="1"/>
</dbReference>
<keyword evidence="1" id="KW-0677">Repeat</keyword>
<dbReference type="Proteomes" id="UP000682733">
    <property type="component" value="Unassembled WGS sequence"/>
</dbReference>
<dbReference type="PROSITE" id="PS51125">
    <property type="entry name" value="NHL"/>
    <property type="match status" value="2"/>
</dbReference>
<dbReference type="GO" id="GO:0008270">
    <property type="term" value="F:zinc ion binding"/>
    <property type="evidence" value="ECO:0007669"/>
    <property type="project" value="UniProtKB-KW"/>
</dbReference>
<evidence type="ECO:0000256" key="2">
    <source>
        <dbReference type="PROSITE-ProRule" id="PRU00504"/>
    </source>
</evidence>
<dbReference type="InterPro" id="IPR011042">
    <property type="entry name" value="6-blade_b-propeller_TolB-like"/>
</dbReference>
<comment type="caution">
    <text evidence="3">The sequence shown here is derived from an EMBL/GenBank/DDBJ whole genome shotgun (WGS) entry which is preliminary data.</text>
</comment>
<dbReference type="Pfam" id="PF01436">
    <property type="entry name" value="NHL"/>
    <property type="match status" value="1"/>
</dbReference>
<feature type="repeat" description="NHL" evidence="2">
    <location>
        <begin position="156"/>
        <end position="186"/>
    </location>
</feature>
<dbReference type="SUPFAM" id="SSF63825">
    <property type="entry name" value="YWTD domain"/>
    <property type="match status" value="1"/>
</dbReference>
<dbReference type="CDD" id="cd05819">
    <property type="entry name" value="NHL"/>
    <property type="match status" value="1"/>
</dbReference>
<proteinExistence type="predicted"/>
<accession>A0A8S2DBP0</accession>
<gene>
    <name evidence="3" type="ORF">OVA965_LOCUS7432</name>
    <name evidence="4" type="ORF">TMI583_LOCUS7427</name>
</gene>
<dbReference type="Gene3D" id="2.40.10.500">
    <property type="match status" value="1"/>
</dbReference>
<organism evidence="3 5">
    <name type="scientific">Didymodactylos carnosus</name>
    <dbReference type="NCBI Taxonomy" id="1234261"/>
    <lineage>
        <taxon>Eukaryota</taxon>
        <taxon>Metazoa</taxon>
        <taxon>Spiralia</taxon>
        <taxon>Gnathifera</taxon>
        <taxon>Rotifera</taxon>
        <taxon>Eurotatoria</taxon>
        <taxon>Bdelloidea</taxon>
        <taxon>Philodinida</taxon>
        <taxon>Philodinidae</taxon>
        <taxon>Didymodactylos</taxon>
    </lineage>
</organism>
<dbReference type="EMBL" id="CAJOBA010002366">
    <property type="protein sequence ID" value="CAF3641913.1"/>
    <property type="molecule type" value="Genomic_DNA"/>
</dbReference>
<dbReference type="AlphaFoldDB" id="A0A8S2DBP0"/>
<evidence type="ECO:0000313" key="5">
    <source>
        <dbReference type="Proteomes" id="UP000677228"/>
    </source>
</evidence>
<protein>
    <recommendedName>
        <fullName evidence="6">NHL repeat-containing protein</fullName>
    </recommendedName>
</protein>
<evidence type="ECO:0000256" key="1">
    <source>
        <dbReference type="ARBA" id="ARBA00022737"/>
    </source>
</evidence>
<evidence type="ECO:0000313" key="3">
    <source>
        <dbReference type="EMBL" id="CAF0856863.1"/>
    </source>
</evidence>
<feature type="repeat" description="NHL" evidence="2">
    <location>
        <begin position="240"/>
        <end position="279"/>
    </location>
</feature>
<dbReference type="PANTHER" id="PTHR24104:SF25">
    <property type="entry name" value="PROTEIN LIN-41"/>
    <property type="match status" value="1"/>
</dbReference>
<dbReference type="Proteomes" id="UP000677228">
    <property type="component" value="Unassembled WGS sequence"/>
</dbReference>